<comment type="subcellular location">
    <subcellularLocation>
        <location evidence="1">Cell membrane</location>
        <topology evidence="1">Multi-pass membrane protein</topology>
    </subcellularLocation>
</comment>
<gene>
    <name evidence="9" type="ORF">KDL01_37300</name>
</gene>
<dbReference type="GO" id="GO:0022857">
    <property type="term" value="F:transmembrane transporter activity"/>
    <property type="evidence" value="ECO:0007669"/>
    <property type="project" value="InterPro"/>
</dbReference>
<dbReference type="Pfam" id="PF07690">
    <property type="entry name" value="MFS_1"/>
    <property type="match status" value="1"/>
</dbReference>
<sequence length="504" mass="52137">MRPPQQHENHGDPGNHTNHGSPSTTNRHSSRENHGNSLGHDDHENTATRNQPGKDQSHVTRRTSAWRRPAALDGLTVLRHHNFGLFFVGYATSLLGSSMAGVALAFAVLDSGGSASELGLVLAAVPVTQLLFMLFGGVVADWFGPRRVMLVGDTIRCAAQAGLACSLLTGHPGVWTFISLSAARGVGEALFNPALSALVVRTVPRERLGDANALLGFAQSAAKVAGPTLAGVGIALASAGVVVAIDAGTYTCSLLALGLLRVREVPTVGRPSMLRSMGEGWSAFRSRSWLVTSTLQFTCLNFLVWGPFLVLGPVLTHQLPAGARDWGFIMGGYGVGSILGGLLALGRHPGRPLFVATVATAGYAAPCALLAAHAPVALIAAGACLAGIGSTVSAALADTTTQRHTPADVLARVRTFQTFGAFSLGPIALALAGPVSAQFGAQRVLAFGAIWTVVSVAAVLAVPSVRTVSWDGVSEHEQGPEAHLPTRAGPATTVTPPPAQRRVP</sequence>
<evidence type="ECO:0000256" key="7">
    <source>
        <dbReference type="SAM" id="Phobius"/>
    </source>
</evidence>
<dbReference type="AlphaFoldDB" id="A0A941EVD1"/>
<dbReference type="EMBL" id="JAGSOG010000359">
    <property type="protein sequence ID" value="MBR7838985.1"/>
    <property type="molecule type" value="Genomic_DNA"/>
</dbReference>
<feature type="compositionally biased region" description="Basic and acidic residues" evidence="6">
    <location>
        <begin position="29"/>
        <end position="46"/>
    </location>
</feature>
<feature type="domain" description="Major facilitator superfamily (MFS) profile" evidence="8">
    <location>
        <begin position="77"/>
        <end position="466"/>
    </location>
</feature>
<evidence type="ECO:0000256" key="3">
    <source>
        <dbReference type="ARBA" id="ARBA00022692"/>
    </source>
</evidence>
<dbReference type="GO" id="GO:0005886">
    <property type="term" value="C:plasma membrane"/>
    <property type="evidence" value="ECO:0007669"/>
    <property type="project" value="UniProtKB-SubCell"/>
</dbReference>
<feature type="compositionally biased region" description="Polar residues" evidence="6">
    <location>
        <begin position="15"/>
        <end position="27"/>
    </location>
</feature>
<protein>
    <submittedName>
        <fullName evidence="9">MFS transporter</fullName>
    </submittedName>
</protein>
<comment type="caution">
    <text evidence="9">The sequence shown here is derived from an EMBL/GenBank/DDBJ whole genome shotgun (WGS) entry which is preliminary data.</text>
</comment>
<keyword evidence="4 7" id="KW-1133">Transmembrane helix</keyword>
<feature type="transmembrane region" description="Helical" evidence="7">
    <location>
        <begin position="289"/>
        <end position="314"/>
    </location>
</feature>
<evidence type="ECO:0000313" key="10">
    <source>
        <dbReference type="Proteomes" id="UP000675781"/>
    </source>
</evidence>
<feature type="transmembrane region" description="Helical" evidence="7">
    <location>
        <begin position="120"/>
        <end position="140"/>
    </location>
</feature>
<keyword evidence="10" id="KW-1185">Reference proteome</keyword>
<dbReference type="PROSITE" id="PS50850">
    <property type="entry name" value="MFS"/>
    <property type="match status" value="1"/>
</dbReference>
<feature type="region of interest" description="Disordered" evidence="6">
    <location>
        <begin position="1"/>
        <end position="65"/>
    </location>
</feature>
<feature type="transmembrane region" description="Helical" evidence="7">
    <location>
        <begin position="85"/>
        <end position="108"/>
    </location>
</feature>
<dbReference type="InterPro" id="IPR020846">
    <property type="entry name" value="MFS_dom"/>
</dbReference>
<dbReference type="InterPro" id="IPR011701">
    <property type="entry name" value="MFS"/>
</dbReference>
<feature type="region of interest" description="Disordered" evidence="6">
    <location>
        <begin position="472"/>
        <end position="504"/>
    </location>
</feature>
<feature type="compositionally biased region" description="Low complexity" evidence="6">
    <location>
        <begin position="485"/>
        <end position="494"/>
    </location>
</feature>
<evidence type="ECO:0000256" key="2">
    <source>
        <dbReference type="ARBA" id="ARBA00022475"/>
    </source>
</evidence>
<feature type="compositionally biased region" description="Pro residues" evidence="6">
    <location>
        <begin position="495"/>
        <end position="504"/>
    </location>
</feature>
<evidence type="ECO:0000256" key="5">
    <source>
        <dbReference type="ARBA" id="ARBA00023136"/>
    </source>
</evidence>
<keyword evidence="2" id="KW-1003">Cell membrane</keyword>
<dbReference type="PANTHER" id="PTHR23513:SF11">
    <property type="entry name" value="STAPHYLOFERRIN A TRANSPORTER"/>
    <property type="match status" value="1"/>
</dbReference>
<feature type="transmembrane region" description="Helical" evidence="7">
    <location>
        <begin position="353"/>
        <end position="372"/>
    </location>
</feature>
<organism evidence="9 10">
    <name type="scientific">Actinospica durhamensis</name>
    <dbReference type="NCBI Taxonomy" id="1508375"/>
    <lineage>
        <taxon>Bacteria</taxon>
        <taxon>Bacillati</taxon>
        <taxon>Actinomycetota</taxon>
        <taxon>Actinomycetes</taxon>
        <taxon>Catenulisporales</taxon>
        <taxon>Actinospicaceae</taxon>
        <taxon>Actinospica</taxon>
    </lineage>
</organism>
<feature type="transmembrane region" description="Helical" evidence="7">
    <location>
        <begin position="378"/>
        <end position="397"/>
    </location>
</feature>
<evidence type="ECO:0000256" key="4">
    <source>
        <dbReference type="ARBA" id="ARBA00022989"/>
    </source>
</evidence>
<feature type="compositionally biased region" description="Basic and acidic residues" evidence="6">
    <location>
        <begin position="1"/>
        <end position="13"/>
    </location>
</feature>
<dbReference type="InterPro" id="IPR036259">
    <property type="entry name" value="MFS_trans_sf"/>
</dbReference>
<accession>A0A941EVD1</accession>
<dbReference type="CDD" id="cd06173">
    <property type="entry name" value="MFS_MefA_like"/>
    <property type="match status" value="1"/>
</dbReference>
<dbReference type="RefSeq" id="WP_212533431.1">
    <property type="nucleotide sequence ID" value="NZ_JAGSOG010000359.1"/>
</dbReference>
<evidence type="ECO:0000256" key="1">
    <source>
        <dbReference type="ARBA" id="ARBA00004651"/>
    </source>
</evidence>
<reference evidence="9" key="1">
    <citation type="submission" date="2021-04" db="EMBL/GenBank/DDBJ databases">
        <title>Genome based classification of Actinospica acidithermotolerans sp. nov., an actinobacterium isolated from an Indonesian hot spring.</title>
        <authorList>
            <person name="Kusuma A.B."/>
            <person name="Putra K.E."/>
            <person name="Nafisah S."/>
            <person name="Loh J."/>
            <person name="Nouioui I."/>
            <person name="Goodfellow M."/>
        </authorList>
    </citation>
    <scope>NUCLEOTIDE SEQUENCE</scope>
    <source>
        <strain evidence="9">CSCA 57</strain>
    </source>
</reference>
<dbReference type="Gene3D" id="1.20.1250.20">
    <property type="entry name" value="MFS general substrate transporter like domains"/>
    <property type="match status" value="1"/>
</dbReference>
<evidence type="ECO:0000259" key="8">
    <source>
        <dbReference type="PROSITE" id="PS50850"/>
    </source>
</evidence>
<keyword evidence="3 7" id="KW-0812">Transmembrane</keyword>
<feature type="transmembrane region" description="Helical" evidence="7">
    <location>
        <begin position="418"/>
        <end position="437"/>
    </location>
</feature>
<evidence type="ECO:0000256" key="6">
    <source>
        <dbReference type="SAM" id="MobiDB-lite"/>
    </source>
</evidence>
<feature type="transmembrane region" description="Helical" evidence="7">
    <location>
        <begin position="443"/>
        <end position="462"/>
    </location>
</feature>
<dbReference type="SUPFAM" id="SSF103473">
    <property type="entry name" value="MFS general substrate transporter"/>
    <property type="match status" value="1"/>
</dbReference>
<dbReference type="PANTHER" id="PTHR23513">
    <property type="entry name" value="INTEGRAL MEMBRANE EFFLUX PROTEIN-RELATED"/>
    <property type="match status" value="1"/>
</dbReference>
<feature type="transmembrane region" description="Helical" evidence="7">
    <location>
        <begin position="326"/>
        <end position="346"/>
    </location>
</feature>
<proteinExistence type="predicted"/>
<evidence type="ECO:0000313" key="9">
    <source>
        <dbReference type="EMBL" id="MBR7838985.1"/>
    </source>
</evidence>
<dbReference type="Proteomes" id="UP000675781">
    <property type="component" value="Unassembled WGS sequence"/>
</dbReference>
<keyword evidence="5 7" id="KW-0472">Membrane</keyword>
<name>A0A941EVD1_9ACTN</name>